<evidence type="ECO:0000256" key="12">
    <source>
        <dbReference type="RuleBase" id="RU003472"/>
    </source>
</evidence>
<evidence type="ECO:0000256" key="3">
    <source>
        <dbReference type="ARBA" id="ARBA00021665"/>
    </source>
</evidence>
<gene>
    <name evidence="13" type="primary">psbZ</name>
</gene>
<comment type="function">
    <text evidence="12">Controls the interaction of photosystem II (PSII) cores with the light-harvesting antenna, regulates electron flow through the 2 photosystem reaction centers. PSII is a light-driven water plastoquinone oxidoreductase, using light energy to abstract electrons from H(2)O, generating a proton gradient subsequently used for ATP formation.</text>
</comment>
<dbReference type="InterPro" id="IPR036512">
    <property type="entry name" value="PSII_PsbZ_sf"/>
</dbReference>
<evidence type="ECO:0000256" key="9">
    <source>
        <dbReference type="ARBA" id="ARBA00023136"/>
    </source>
</evidence>
<proteinExistence type="inferred from homology"/>
<reference evidence="13" key="1">
    <citation type="submission" date="2018-07" db="EMBL/GenBank/DDBJ databases">
        <authorList>
            <person name="Quirk P.G."/>
            <person name="Krulwich T.A."/>
        </authorList>
    </citation>
    <scope>NUCLEOTIDE SEQUENCE</scope>
</reference>
<organism evidence="13">
    <name type="scientific">Halimeda minima</name>
    <dbReference type="NCBI Taxonomy" id="170427"/>
    <lineage>
        <taxon>Eukaryota</taxon>
        <taxon>Viridiplantae</taxon>
        <taxon>Chlorophyta</taxon>
        <taxon>core chlorophytes</taxon>
        <taxon>Ulvophyceae</taxon>
        <taxon>TCBD clade</taxon>
        <taxon>Bryopsidales</taxon>
        <taxon>Halimedineae</taxon>
        <taxon>Halimedaceae</taxon>
        <taxon>Halimedeae</taxon>
        <taxon>Halimeda</taxon>
    </lineage>
</organism>
<sequence length="58" mass="6243">MNLLFQLTVFSFVAFTILLVIGVPVVFSSGSDSGLLSKGIGFWFLLVFAIGILNSFVV</sequence>
<dbReference type="NCBIfam" id="TIGR03043">
    <property type="entry name" value="PS_II_psbZ"/>
    <property type="match status" value="1"/>
</dbReference>
<keyword evidence="5 12" id="KW-0602">Photosynthesis</keyword>
<accession>A0A386AZ23</accession>
<dbReference type="GO" id="GO:0015979">
    <property type="term" value="P:photosynthesis"/>
    <property type="evidence" value="ECO:0007669"/>
    <property type="project" value="UniProtKB-KW"/>
</dbReference>
<dbReference type="Gene3D" id="1.10.287.740">
    <property type="entry name" value="Photosystem II PsbZ, reaction centre"/>
    <property type="match status" value="1"/>
</dbReference>
<reference evidence="13" key="2">
    <citation type="journal article" date="2019" name="Mol. Phylogenet. Evol.">
        <title>Reassessment of the classification of bryopsidales (chlorophyta) based on chloroplast phylogenomic analyses.</title>
        <authorList>
            <person name="Cremen M.C."/>
            <person name="Leliaert F."/>
            <person name="West J."/>
            <person name="Lam D.W."/>
            <person name="Shimada S."/>
            <person name="Lopez-Bautista J.M."/>
            <person name="Verbruggen H."/>
        </authorList>
    </citation>
    <scope>NUCLEOTIDE SEQUENCE</scope>
</reference>
<evidence type="ECO:0000256" key="8">
    <source>
        <dbReference type="ARBA" id="ARBA00023078"/>
    </source>
</evidence>
<evidence type="ECO:0000256" key="5">
    <source>
        <dbReference type="ARBA" id="ARBA00022531"/>
    </source>
</evidence>
<keyword evidence="13" id="KW-0150">Chloroplast</keyword>
<name>A0A386AZ23_9CHLO</name>
<keyword evidence="7" id="KW-1133">Transmembrane helix</keyword>
<keyword evidence="10 12" id="KW-0604">Photosystem II</keyword>
<comment type="similarity">
    <text evidence="2 12">Belongs to the PsbZ family.</text>
</comment>
<dbReference type="AlphaFoldDB" id="A0A386AZ23"/>
<keyword evidence="8 12" id="KW-0793">Thylakoid</keyword>
<dbReference type="SUPFAM" id="SSF161055">
    <property type="entry name" value="PsbZ-like"/>
    <property type="match status" value="1"/>
</dbReference>
<evidence type="ECO:0000313" key="13">
    <source>
        <dbReference type="EMBL" id="AYC64697.1"/>
    </source>
</evidence>
<keyword evidence="4 12" id="KW-0674">Reaction center</keyword>
<evidence type="ECO:0000256" key="4">
    <source>
        <dbReference type="ARBA" id="ARBA00022469"/>
    </source>
</evidence>
<keyword evidence="13" id="KW-0934">Plastid</keyword>
<evidence type="ECO:0000256" key="1">
    <source>
        <dbReference type="ARBA" id="ARBA00004370"/>
    </source>
</evidence>
<dbReference type="EMBL" id="MH591101">
    <property type="protein sequence ID" value="AYC64697.1"/>
    <property type="molecule type" value="Genomic_DNA"/>
</dbReference>
<dbReference type="GO" id="GO:0042549">
    <property type="term" value="P:photosystem II stabilization"/>
    <property type="evidence" value="ECO:0007669"/>
    <property type="project" value="InterPro"/>
</dbReference>
<evidence type="ECO:0000256" key="11">
    <source>
        <dbReference type="ARBA" id="ARBA00038734"/>
    </source>
</evidence>
<evidence type="ECO:0000256" key="10">
    <source>
        <dbReference type="ARBA" id="ARBA00023276"/>
    </source>
</evidence>
<protein>
    <recommendedName>
        <fullName evidence="3 12">Photosystem II reaction center protein Z</fullName>
    </recommendedName>
</protein>
<evidence type="ECO:0000256" key="7">
    <source>
        <dbReference type="ARBA" id="ARBA00022989"/>
    </source>
</evidence>
<dbReference type="GO" id="GO:0009539">
    <property type="term" value="C:photosystem II reaction center"/>
    <property type="evidence" value="ECO:0007669"/>
    <property type="project" value="InterPro"/>
</dbReference>
<keyword evidence="9" id="KW-0472">Membrane</keyword>
<keyword evidence="6 12" id="KW-0812">Transmembrane</keyword>
<comment type="subcellular location">
    <subcellularLocation>
        <location evidence="1">Membrane</location>
    </subcellularLocation>
</comment>
<comment type="subunit">
    <text evidence="11">PSII is composed of 1 copy each of membrane proteins PsbA, PsbB, PsbC, PsbD, PsbE, PsbF, PsbH, PsbI, PsbJ, PsbK, PsbL, PsbM, PsbT, PsbY, PsbZ, Psb30/Ycf12, at least 3 peripheral proteins of the oxygen-evolving complex and a large number of cofactors. It forms dimeric complexes.</text>
</comment>
<dbReference type="Pfam" id="PF01737">
    <property type="entry name" value="Ycf9"/>
    <property type="match status" value="1"/>
</dbReference>
<dbReference type="InterPro" id="IPR002644">
    <property type="entry name" value="PSII_PsbZ"/>
</dbReference>
<geneLocation type="chloroplast" evidence="13"/>
<evidence type="ECO:0000256" key="6">
    <source>
        <dbReference type="ARBA" id="ARBA00022692"/>
    </source>
</evidence>
<evidence type="ECO:0000256" key="2">
    <source>
        <dbReference type="ARBA" id="ARBA00008367"/>
    </source>
</evidence>